<dbReference type="NCBIfam" id="TIGR02896">
    <property type="entry name" value="spore_III_AF"/>
    <property type="match status" value="1"/>
</dbReference>
<dbReference type="AlphaFoldDB" id="A0A1W6A108"/>
<dbReference type="KEGG" id="hmn:HM131_09695"/>
<reference evidence="2 3" key="1">
    <citation type="submission" date="2017-04" db="EMBL/GenBank/DDBJ databases">
        <title>The whole genome sequencing and assembly of Halobacillus mangrovi strain.</title>
        <authorList>
            <person name="Lee S.-J."/>
            <person name="Park M.-K."/>
            <person name="Kim J.-Y."/>
            <person name="Lee Y.-J."/>
            <person name="Yi H."/>
            <person name="Bahn Y.-S."/>
            <person name="Kim J.F."/>
            <person name="Lee D.-W."/>
        </authorList>
    </citation>
    <scope>NUCLEOTIDE SEQUENCE [LARGE SCALE GENOMIC DNA]</scope>
    <source>
        <strain evidence="2 3">KTB 131</strain>
    </source>
</reference>
<protein>
    <submittedName>
        <fullName evidence="2">Stage III sporulation protein AF</fullName>
    </submittedName>
</protein>
<keyword evidence="1" id="KW-0472">Membrane</keyword>
<sequence length="200" mass="23131">MNMFTEWITRIVLFLLLAMVADALLPSGLMKKYARLVMSILLLLIFLGPLLQVLKVDPNQLIKSAEYSMDQQVDTLALDESIEKKKNEIVEGQDAYKLEQVTQALAKEMEEPLKQDLHLQLVNLDMSFLNKPYQMETLDKLVVTLTPVKEEAPVDEVNISIMDKPSSEDNKEDEEVRDWIADHLDLNKDQIEIRWEEEDE</sequence>
<keyword evidence="1" id="KW-1133">Transmembrane helix</keyword>
<dbReference type="Proteomes" id="UP000192527">
    <property type="component" value="Chromosome"/>
</dbReference>
<evidence type="ECO:0000313" key="2">
    <source>
        <dbReference type="EMBL" id="ARI79171.1"/>
    </source>
</evidence>
<evidence type="ECO:0000313" key="3">
    <source>
        <dbReference type="Proteomes" id="UP000192527"/>
    </source>
</evidence>
<accession>A0A1W6A108</accession>
<keyword evidence="1" id="KW-0812">Transmembrane</keyword>
<feature type="transmembrane region" description="Helical" evidence="1">
    <location>
        <begin position="33"/>
        <end position="54"/>
    </location>
</feature>
<name>A0A1W6A108_9BACI</name>
<dbReference type="Pfam" id="PF09581">
    <property type="entry name" value="Spore_III_AF"/>
    <property type="match status" value="1"/>
</dbReference>
<proteinExistence type="predicted"/>
<evidence type="ECO:0000256" key="1">
    <source>
        <dbReference type="SAM" id="Phobius"/>
    </source>
</evidence>
<organism evidence="2 3">
    <name type="scientific">Halobacillus mangrovi</name>
    <dbReference type="NCBI Taxonomy" id="402384"/>
    <lineage>
        <taxon>Bacteria</taxon>
        <taxon>Bacillati</taxon>
        <taxon>Bacillota</taxon>
        <taxon>Bacilli</taxon>
        <taxon>Bacillales</taxon>
        <taxon>Bacillaceae</taxon>
        <taxon>Halobacillus</taxon>
    </lineage>
</organism>
<dbReference type="EMBL" id="CP020772">
    <property type="protein sequence ID" value="ARI79171.1"/>
    <property type="molecule type" value="Genomic_DNA"/>
</dbReference>
<dbReference type="OrthoDB" id="2375554at2"/>
<dbReference type="InterPro" id="IPR014245">
    <property type="entry name" value="Spore_III_AF"/>
</dbReference>
<keyword evidence="3" id="KW-1185">Reference proteome</keyword>
<dbReference type="STRING" id="402384.HM131_09695"/>
<gene>
    <name evidence="2" type="ORF">HM131_09695</name>
</gene>